<feature type="domain" description="EamA" evidence="7">
    <location>
        <begin position="182"/>
        <end position="316"/>
    </location>
</feature>
<comment type="caution">
    <text evidence="8">The sequence shown here is derived from an EMBL/GenBank/DDBJ whole genome shotgun (WGS) entry which is preliminary data.</text>
</comment>
<dbReference type="InterPro" id="IPR000620">
    <property type="entry name" value="EamA_dom"/>
</dbReference>
<organism evidence="8 9">
    <name type="scientific">Rhodopirellula halodulae</name>
    <dbReference type="NCBI Taxonomy" id="2894198"/>
    <lineage>
        <taxon>Bacteria</taxon>
        <taxon>Pseudomonadati</taxon>
        <taxon>Planctomycetota</taxon>
        <taxon>Planctomycetia</taxon>
        <taxon>Pirellulales</taxon>
        <taxon>Pirellulaceae</taxon>
        <taxon>Rhodopirellula</taxon>
    </lineage>
</organism>
<keyword evidence="4 6" id="KW-1133">Transmembrane helix</keyword>
<evidence type="ECO:0000313" key="8">
    <source>
        <dbReference type="EMBL" id="MCC9641325.1"/>
    </source>
</evidence>
<dbReference type="SUPFAM" id="SSF103481">
    <property type="entry name" value="Multidrug resistance efflux transporter EmrE"/>
    <property type="match status" value="1"/>
</dbReference>
<proteinExistence type="predicted"/>
<evidence type="ECO:0000256" key="5">
    <source>
        <dbReference type="ARBA" id="ARBA00023136"/>
    </source>
</evidence>
<reference evidence="8" key="1">
    <citation type="submission" date="2021-11" db="EMBL/GenBank/DDBJ databases">
        <title>Genome sequence.</title>
        <authorList>
            <person name="Sun Q."/>
        </authorList>
    </citation>
    <scope>NUCLEOTIDE SEQUENCE</scope>
    <source>
        <strain evidence="8">JC740</strain>
    </source>
</reference>
<feature type="transmembrane region" description="Helical" evidence="6">
    <location>
        <begin position="289"/>
        <end position="311"/>
    </location>
</feature>
<dbReference type="Pfam" id="PF00892">
    <property type="entry name" value="EamA"/>
    <property type="match status" value="2"/>
</dbReference>
<feature type="transmembrane region" description="Helical" evidence="6">
    <location>
        <begin position="119"/>
        <end position="136"/>
    </location>
</feature>
<keyword evidence="5 6" id="KW-0472">Membrane</keyword>
<dbReference type="EMBL" id="JAJKFW010000006">
    <property type="protein sequence ID" value="MCC9641325.1"/>
    <property type="molecule type" value="Genomic_DNA"/>
</dbReference>
<dbReference type="InterPro" id="IPR037185">
    <property type="entry name" value="EmrE-like"/>
</dbReference>
<feature type="transmembrane region" description="Helical" evidence="6">
    <location>
        <begin position="143"/>
        <end position="165"/>
    </location>
</feature>
<sequence length="357" mass="38557">MTESSHLVSYRRAVMALVIVNVLWGSSFPFIKTLNLLTDQHFGVDEATASASLRGAASAWVIGLRFAVALVLFAIIRRDVIRRLRKPELFAGTVIGVFFCIGMVLQVSGLSTIPASRSGFLTSLAVVWTPILATVFERQRPRAVVLLGGVISLVGVSILTGLLGWSGGVPRFASDGFSHWKTGDTLTLLAVLFFSAQIVAVDWFGKRLDSLAFTPSMFGTTAALSFVFFVFLQPSIPELGEASSAGEGWVSLTTQLPFWGLILLLSIFPSLIAFSLMNRYQPSVTPTQASVLYTLEPLMASAWAMFVPALLSQWCGVDYQNEHLTPQLLCGGAVLLLANFVALWPTKTSRSTGEASA</sequence>
<feature type="transmembrane region" description="Helical" evidence="6">
    <location>
        <begin position="217"/>
        <end position="236"/>
    </location>
</feature>
<dbReference type="InterPro" id="IPR051258">
    <property type="entry name" value="Diverse_Substrate_Transporter"/>
</dbReference>
<evidence type="ECO:0000256" key="3">
    <source>
        <dbReference type="ARBA" id="ARBA00022692"/>
    </source>
</evidence>
<feature type="domain" description="EamA" evidence="7">
    <location>
        <begin position="14"/>
        <end position="160"/>
    </location>
</feature>
<evidence type="ECO:0000256" key="1">
    <source>
        <dbReference type="ARBA" id="ARBA00004651"/>
    </source>
</evidence>
<gene>
    <name evidence="8" type="ORF">LOC71_03495</name>
</gene>
<feature type="transmembrane region" description="Helical" evidence="6">
    <location>
        <begin position="51"/>
        <end position="76"/>
    </location>
</feature>
<name>A0ABS8NCQ6_9BACT</name>
<evidence type="ECO:0000256" key="4">
    <source>
        <dbReference type="ARBA" id="ARBA00022989"/>
    </source>
</evidence>
<feature type="transmembrane region" description="Helical" evidence="6">
    <location>
        <begin position="12"/>
        <end position="31"/>
    </location>
</feature>
<evidence type="ECO:0000256" key="6">
    <source>
        <dbReference type="SAM" id="Phobius"/>
    </source>
</evidence>
<dbReference type="PANTHER" id="PTHR42920">
    <property type="entry name" value="OS03G0707200 PROTEIN-RELATED"/>
    <property type="match status" value="1"/>
</dbReference>
<feature type="transmembrane region" description="Helical" evidence="6">
    <location>
        <begin position="323"/>
        <end position="344"/>
    </location>
</feature>
<feature type="transmembrane region" description="Helical" evidence="6">
    <location>
        <begin position="185"/>
        <end position="205"/>
    </location>
</feature>
<comment type="subcellular location">
    <subcellularLocation>
        <location evidence="1">Cell membrane</location>
        <topology evidence="1">Multi-pass membrane protein</topology>
    </subcellularLocation>
</comment>
<feature type="transmembrane region" description="Helical" evidence="6">
    <location>
        <begin position="88"/>
        <end position="107"/>
    </location>
</feature>
<protein>
    <submittedName>
        <fullName evidence="8">DMT family transporter</fullName>
    </submittedName>
</protein>
<dbReference type="RefSeq" id="WP_230271379.1">
    <property type="nucleotide sequence ID" value="NZ_JAJKFW010000006.1"/>
</dbReference>
<feature type="transmembrane region" description="Helical" evidence="6">
    <location>
        <begin position="256"/>
        <end position="277"/>
    </location>
</feature>
<dbReference type="Proteomes" id="UP001430306">
    <property type="component" value="Unassembled WGS sequence"/>
</dbReference>
<dbReference type="PANTHER" id="PTHR42920:SF5">
    <property type="entry name" value="EAMA DOMAIN-CONTAINING PROTEIN"/>
    <property type="match status" value="1"/>
</dbReference>
<accession>A0ABS8NCQ6</accession>
<evidence type="ECO:0000256" key="2">
    <source>
        <dbReference type="ARBA" id="ARBA00022475"/>
    </source>
</evidence>
<keyword evidence="9" id="KW-1185">Reference proteome</keyword>
<keyword evidence="3 6" id="KW-0812">Transmembrane</keyword>
<evidence type="ECO:0000259" key="7">
    <source>
        <dbReference type="Pfam" id="PF00892"/>
    </source>
</evidence>
<keyword evidence="2" id="KW-1003">Cell membrane</keyword>
<evidence type="ECO:0000313" key="9">
    <source>
        <dbReference type="Proteomes" id="UP001430306"/>
    </source>
</evidence>